<dbReference type="Proteomes" id="UP001322664">
    <property type="component" value="Chromosome"/>
</dbReference>
<gene>
    <name evidence="3" type="ORF">R6U77_08625</name>
</gene>
<name>A0ABZ0S220_9BACI</name>
<evidence type="ECO:0000313" key="4">
    <source>
        <dbReference type="Proteomes" id="UP001322664"/>
    </source>
</evidence>
<keyword evidence="4" id="KW-1185">Reference proteome</keyword>
<dbReference type="Gene3D" id="3.60.21.10">
    <property type="match status" value="1"/>
</dbReference>
<evidence type="ECO:0000256" key="1">
    <source>
        <dbReference type="ARBA" id="ARBA00008950"/>
    </source>
</evidence>
<organism evidence="3 4">
    <name type="scientific">Lysinibacillus louembei</name>
    <dbReference type="NCBI Taxonomy" id="1470088"/>
    <lineage>
        <taxon>Bacteria</taxon>
        <taxon>Bacillati</taxon>
        <taxon>Bacillota</taxon>
        <taxon>Bacilli</taxon>
        <taxon>Bacillales</taxon>
        <taxon>Bacillaceae</taxon>
        <taxon>Lysinibacillus</taxon>
    </lineage>
</organism>
<evidence type="ECO:0000313" key="3">
    <source>
        <dbReference type="EMBL" id="WPK13709.1"/>
    </source>
</evidence>
<dbReference type="Pfam" id="PF12850">
    <property type="entry name" value="Metallophos_2"/>
    <property type="match status" value="1"/>
</dbReference>
<protein>
    <submittedName>
        <fullName evidence="3">Metallophosphoesterase family protein</fullName>
    </submittedName>
</protein>
<dbReference type="InterPro" id="IPR024654">
    <property type="entry name" value="Calcineurin-like_PHP_lpxH"/>
</dbReference>
<dbReference type="SUPFAM" id="SSF56300">
    <property type="entry name" value="Metallo-dependent phosphatases"/>
    <property type="match status" value="1"/>
</dbReference>
<dbReference type="CDD" id="cd00838">
    <property type="entry name" value="MPP_superfamily"/>
    <property type="match status" value="1"/>
</dbReference>
<dbReference type="EMBL" id="CP137624">
    <property type="protein sequence ID" value="WPK13709.1"/>
    <property type="molecule type" value="Genomic_DNA"/>
</dbReference>
<dbReference type="InterPro" id="IPR029052">
    <property type="entry name" value="Metallo-depent_PP-like"/>
</dbReference>
<reference evidence="3 4" key="1">
    <citation type="submission" date="2023-09" db="EMBL/GenBank/DDBJ databases">
        <authorList>
            <person name="Page C.A."/>
            <person name="Perez-Diaz I.M."/>
        </authorList>
    </citation>
    <scope>NUCLEOTIDE SEQUENCE [LARGE SCALE GENOMIC DNA]</scope>
    <source>
        <strain evidence="3 4">Ll15</strain>
    </source>
</reference>
<dbReference type="RefSeq" id="WP_319838165.1">
    <property type="nucleotide sequence ID" value="NZ_CP137624.1"/>
</dbReference>
<feature type="domain" description="Calcineurin-like phosphoesterase" evidence="2">
    <location>
        <begin position="1"/>
        <end position="171"/>
    </location>
</feature>
<evidence type="ECO:0000259" key="2">
    <source>
        <dbReference type="Pfam" id="PF12850"/>
    </source>
</evidence>
<accession>A0ABZ0S220</accession>
<proteinExistence type="inferred from homology"/>
<sequence length="202" mass="23248">MQYVIFGDLHSHKKHTKRVLSHIQEVAPNASLFALGDLYECKIGKRKAMTARNIPLEQAVKTKEKFEELLTFPSVIGNQEERIALVTGDERFLQYEEKLYIDNALLIHGHQFEWNEQFEPTFPDFHTPLVFFGHSHRAAIYVNGVRTAISYSEPLFVGDRPYVINVGSVVDTLDWCLYDSDAMTVMFMRAESEATNQIFKDS</sequence>
<comment type="similarity">
    <text evidence="1">Belongs to the metallophosphoesterase superfamily. YfcE family.</text>
</comment>